<accession>A0A1R1XKE4</accession>
<protein>
    <submittedName>
        <fullName evidence="2">Uncharacterized protein</fullName>
    </submittedName>
</protein>
<keyword evidence="3" id="KW-1185">Reference proteome</keyword>
<evidence type="ECO:0000313" key="2">
    <source>
        <dbReference type="EMBL" id="OMJ15063.1"/>
    </source>
</evidence>
<evidence type="ECO:0000256" key="1">
    <source>
        <dbReference type="SAM" id="MobiDB-lite"/>
    </source>
</evidence>
<reference evidence="2 3" key="1">
    <citation type="submission" date="2017-01" db="EMBL/GenBank/DDBJ databases">
        <authorList>
            <person name="Mah S.A."/>
            <person name="Swanson W.J."/>
            <person name="Moy G.W."/>
            <person name="Vacquier V.D."/>
        </authorList>
    </citation>
    <scope>NUCLEOTIDE SEQUENCE [LARGE SCALE GENOMIC DNA]</scope>
    <source>
        <strain evidence="2 3">GSMNP</strain>
    </source>
</reference>
<dbReference type="AlphaFoldDB" id="A0A1R1XKE4"/>
<feature type="region of interest" description="Disordered" evidence="1">
    <location>
        <begin position="45"/>
        <end position="66"/>
    </location>
</feature>
<dbReference type="EMBL" id="LSSN01002791">
    <property type="protein sequence ID" value="OMJ15063.1"/>
    <property type="molecule type" value="Genomic_DNA"/>
</dbReference>
<dbReference type="OrthoDB" id="5588004at2759"/>
<feature type="compositionally biased region" description="Polar residues" evidence="1">
    <location>
        <begin position="47"/>
        <end position="59"/>
    </location>
</feature>
<dbReference type="Proteomes" id="UP000187283">
    <property type="component" value="Unassembled WGS sequence"/>
</dbReference>
<gene>
    <name evidence="2" type="ORF">AYI70_g7506</name>
</gene>
<comment type="caution">
    <text evidence="2">The sequence shown here is derived from an EMBL/GenBank/DDBJ whole genome shotgun (WGS) entry which is preliminary data.</text>
</comment>
<sequence length="66" mass="7515">MKKKSPLKYHSCRCLESNQGHHGHNVMYCHYTTTANNWALPGIEPGTSRTLSENHTARPQNLEIPQ</sequence>
<name>A0A1R1XKE4_9FUNG</name>
<evidence type="ECO:0000313" key="3">
    <source>
        <dbReference type="Proteomes" id="UP000187283"/>
    </source>
</evidence>
<proteinExistence type="predicted"/>
<organism evidence="2 3">
    <name type="scientific">Smittium culicis</name>
    <dbReference type="NCBI Taxonomy" id="133412"/>
    <lineage>
        <taxon>Eukaryota</taxon>
        <taxon>Fungi</taxon>
        <taxon>Fungi incertae sedis</taxon>
        <taxon>Zoopagomycota</taxon>
        <taxon>Kickxellomycotina</taxon>
        <taxon>Harpellomycetes</taxon>
        <taxon>Harpellales</taxon>
        <taxon>Legeriomycetaceae</taxon>
        <taxon>Smittium</taxon>
    </lineage>
</organism>